<comment type="caution">
    <text evidence="1">The sequence shown here is derived from an EMBL/GenBank/DDBJ whole genome shotgun (WGS) entry which is preliminary data.</text>
</comment>
<accession>A0A5R8NJF2</accession>
<dbReference type="Proteomes" id="UP000306378">
    <property type="component" value="Unassembled WGS sequence"/>
</dbReference>
<organism evidence="1 2">
    <name type="scientific">Nocardia cyriacigeorgica</name>
    <dbReference type="NCBI Taxonomy" id="135487"/>
    <lineage>
        <taxon>Bacteria</taxon>
        <taxon>Bacillati</taxon>
        <taxon>Actinomycetota</taxon>
        <taxon>Actinomycetes</taxon>
        <taxon>Mycobacteriales</taxon>
        <taxon>Nocardiaceae</taxon>
        <taxon>Nocardia</taxon>
    </lineage>
</organism>
<gene>
    <name evidence="1" type="ORF">FEK34_18350</name>
</gene>
<sequence>MDPCGFMDMGEVGELGEVEQFGPDPYGGPGSCRAGVVPPGIAPKSFGLAEITVDLEREAPDAGTEPLTEDGLVYADEMYDGSSLGCGRLIRLDIPEARDTSGRSIDGAFMSVVAEGFGRSPDGGNDLARNCAIADRLTIGVVDLIRGEQSPQRADADIAAPLGDRTSCDLFEHMPQDYRVDDWVPTSSPYLCDFDVAGPGIGTNDGSVRALIDTRMDEEAIDPGPLEEEMAPTRHPVDDHPVLILTKDDVCRARMPVGDVIDGNRSGFDLDEHDANMGRVRTVIELEGTCAAVQPLLPAVVASFG</sequence>
<proteinExistence type="predicted"/>
<evidence type="ECO:0000313" key="2">
    <source>
        <dbReference type="Proteomes" id="UP000306378"/>
    </source>
</evidence>
<protein>
    <submittedName>
        <fullName evidence="1">Uncharacterized protein</fullName>
    </submittedName>
</protein>
<name>A0A5R8NJF2_9NOCA</name>
<dbReference type="RefSeq" id="WP_138449187.1">
    <property type="nucleotide sequence ID" value="NZ_VBUT01000007.1"/>
</dbReference>
<reference evidence="1 2" key="1">
    <citation type="submission" date="2019-05" db="EMBL/GenBank/DDBJ databases">
        <title>Genomes sequences of two Nocardia cyriacigeorgica environmental isolates, type strains Nocardia asteroides ATCC 19247 and Nocardia cyriacigeorgica DSM 44484.</title>
        <authorList>
            <person name="Vautrin F."/>
            <person name="Bergeron E."/>
            <person name="Dubost A."/>
            <person name="Abrouk D."/>
            <person name="Rodriguez Nava V."/>
            <person name="Pujic P."/>
        </authorList>
    </citation>
    <scope>NUCLEOTIDE SEQUENCE [LARGE SCALE GENOMIC DNA]</scope>
    <source>
        <strain evidence="1 2">EML 446</strain>
    </source>
</reference>
<evidence type="ECO:0000313" key="1">
    <source>
        <dbReference type="EMBL" id="TLF75746.1"/>
    </source>
</evidence>
<dbReference type="AlphaFoldDB" id="A0A5R8NJF2"/>
<dbReference type="EMBL" id="VBUT01000007">
    <property type="protein sequence ID" value="TLF75746.1"/>
    <property type="molecule type" value="Genomic_DNA"/>
</dbReference>